<dbReference type="InterPro" id="IPR035979">
    <property type="entry name" value="RBD_domain_sf"/>
</dbReference>
<dbReference type="SUPFAM" id="SSF54928">
    <property type="entry name" value="RNA-binding domain, RBD"/>
    <property type="match status" value="3"/>
</dbReference>
<dbReference type="Pfam" id="PF00076">
    <property type="entry name" value="RRM_1"/>
    <property type="match status" value="1"/>
</dbReference>
<proteinExistence type="predicted"/>
<comment type="caution">
    <text evidence="5">The sequence shown here is derived from an EMBL/GenBank/DDBJ whole genome shotgun (WGS) entry which is preliminary data.</text>
</comment>
<feature type="region of interest" description="Disordered" evidence="3">
    <location>
        <begin position="627"/>
        <end position="689"/>
    </location>
</feature>
<dbReference type="AlphaFoldDB" id="A0A438GK84"/>
<dbReference type="InterPro" id="IPR007201">
    <property type="entry name" value="Mei2-like_Rrm_C"/>
</dbReference>
<dbReference type="Gene3D" id="3.30.70.330">
    <property type="match status" value="2"/>
</dbReference>
<dbReference type="InterPro" id="IPR000504">
    <property type="entry name" value="RRM_dom"/>
</dbReference>
<feature type="region of interest" description="Disordered" evidence="3">
    <location>
        <begin position="411"/>
        <end position="447"/>
    </location>
</feature>
<dbReference type="Pfam" id="PF04059">
    <property type="entry name" value="RRM_2"/>
    <property type="match status" value="1"/>
</dbReference>
<sequence length="689" mass="77625">MWRGDMDKSRFEWCKSGARETAMGETGTSRFLGNLDPSAQEFRPRNPYIQNQMSLSVPTQIYYPYTHPHPQFVASSAYVRPVAGKPPLSPLMSPLSATPTRALLLSSVPTDVSEVTVRRELEAFGEVRSVQIERVCDGIVAVSFYDLRHAQACLTEVREQHMQQQSRLKKHYDSLLTRKLASQVEHLLAPLPPPARGLIAGRAVWAQFMIPVSTCTLDDYNQGTLVIFNLDSEVSTSSLRDIFETFGRANAFLSRGSIKELRETPLKRHQRFVEFFDIRDAARALREMNGKKIQGKRVVIEFSRPGGHGWRFFNAISTTALSSTYSTTNSTVISPSRLAYHTVTSRCPPALPCKLPEKSSHFNVPPHSYLSQTHHSTKKSNVGINKRSSNAGNIKASMTSLRLTGSVVNGIEDSKGVPRWNPKKSPNGSSTTEQQQQEAQRNRPWKGRQKNIDSCFLINEDAKTESHYRDSRTTVMIKNIPNKYSQKLLMNMLDNHCIDCNKQVPDGGDQPLSSYDFIYLPIDFNNKCNVGYGFVNVTSPQATWRLYKAFHLQSWKVFNSTKICEVTYARIQGLEALKEHFKNSKFLCDTKTYLPVVFSPPRDGRQLTEPQPIVGNNKLIIGIITNDTKASDDNDDGDEWEMMMDGPHRLNNGDHVRDCDDDVEDYNDHNQSPNDDDSGNDDDSTSVSA</sequence>
<gene>
    <name evidence="5" type="primary">TE1_3</name>
    <name evidence="5" type="ORF">CK203_050623</name>
</gene>
<dbReference type="PROSITE" id="PS50102">
    <property type="entry name" value="RRM"/>
    <property type="match status" value="1"/>
</dbReference>
<evidence type="ECO:0000313" key="5">
    <source>
        <dbReference type="EMBL" id="RVW72623.1"/>
    </source>
</evidence>
<keyword evidence="1 2" id="KW-0694">RNA-binding</keyword>
<evidence type="ECO:0000256" key="1">
    <source>
        <dbReference type="ARBA" id="ARBA00022884"/>
    </source>
</evidence>
<feature type="compositionally biased region" description="Acidic residues" evidence="3">
    <location>
        <begin position="633"/>
        <end position="642"/>
    </location>
</feature>
<dbReference type="Proteomes" id="UP000288805">
    <property type="component" value="Unassembled WGS sequence"/>
</dbReference>
<dbReference type="InterPro" id="IPR034458">
    <property type="entry name" value="EAR1-like_RRM3"/>
</dbReference>
<feature type="region of interest" description="Disordered" evidence="3">
    <location>
        <begin position="366"/>
        <end position="393"/>
    </location>
</feature>
<dbReference type="EMBL" id="QGNW01000410">
    <property type="protein sequence ID" value="RVW72623.1"/>
    <property type="molecule type" value="Genomic_DNA"/>
</dbReference>
<feature type="compositionally biased region" description="Polar residues" evidence="3">
    <location>
        <begin position="369"/>
        <end position="393"/>
    </location>
</feature>
<organism evidence="5 6">
    <name type="scientific">Vitis vinifera</name>
    <name type="common">Grape</name>
    <dbReference type="NCBI Taxonomy" id="29760"/>
    <lineage>
        <taxon>Eukaryota</taxon>
        <taxon>Viridiplantae</taxon>
        <taxon>Streptophyta</taxon>
        <taxon>Embryophyta</taxon>
        <taxon>Tracheophyta</taxon>
        <taxon>Spermatophyta</taxon>
        <taxon>Magnoliopsida</taxon>
        <taxon>eudicotyledons</taxon>
        <taxon>Gunneridae</taxon>
        <taxon>Pentapetalae</taxon>
        <taxon>rosids</taxon>
        <taxon>Vitales</taxon>
        <taxon>Vitaceae</taxon>
        <taxon>Viteae</taxon>
        <taxon>Vitis</taxon>
    </lineage>
</organism>
<evidence type="ECO:0000259" key="4">
    <source>
        <dbReference type="PROSITE" id="PS50102"/>
    </source>
</evidence>
<dbReference type="GO" id="GO:0003723">
    <property type="term" value="F:RNA binding"/>
    <property type="evidence" value="ECO:0007669"/>
    <property type="project" value="UniProtKB-UniRule"/>
</dbReference>
<evidence type="ECO:0000256" key="3">
    <source>
        <dbReference type="SAM" id="MobiDB-lite"/>
    </source>
</evidence>
<evidence type="ECO:0000313" key="6">
    <source>
        <dbReference type="Proteomes" id="UP000288805"/>
    </source>
</evidence>
<evidence type="ECO:0000256" key="2">
    <source>
        <dbReference type="PROSITE-ProRule" id="PRU00176"/>
    </source>
</evidence>
<feature type="compositionally biased region" description="Acidic residues" evidence="3">
    <location>
        <begin position="674"/>
        <end position="689"/>
    </location>
</feature>
<feature type="compositionally biased region" description="Low complexity" evidence="3">
    <location>
        <begin position="429"/>
        <end position="438"/>
    </location>
</feature>
<reference evidence="5 6" key="1">
    <citation type="journal article" date="2018" name="PLoS Genet.">
        <title>Population sequencing reveals clonal diversity and ancestral inbreeding in the grapevine cultivar Chardonnay.</title>
        <authorList>
            <person name="Roach M.J."/>
            <person name="Johnson D.L."/>
            <person name="Bohlmann J."/>
            <person name="van Vuuren H.J."/>
            <person name="Jones S.J."/>
            <person name="Pretorius I.S."/>
            <person name="Schmidt S.A."/>
            <person name="Borneman A.R."/>
        </authorList>
    </citation>
    <scope>NUCLEOTIDE SEQUENCE [LARGE SCALE GENOMIC DNA]</scope>
    <source>
        <strain evidence="6">cv. Chardonnay</strain>
        <tissue evidence="5">Leaf</tissue>
    </source>
</reference>
<feature type="domain" description="RRM" evidence="4">
    <location>
        <begin position="223"/>
        <end position="305"/>
    </location>
</feature>
<protein>
    <submittedName>
        <fullName evidence="5">Protein terminal ear1</fullName>
    </submittedName>
</protein>
<dbReference type="SMART" id="SM00360">
    <property type="entry name" value="RRM"/>
    <property type="match status" value="2"/>
</dbReference>
<accession>A0A438GK84</accession>
<feature type="compositionally biased region" description="Basic and acidic residues" evidence="3">
    <location>
        <begin position="646"/>
        <end position="658"/>
    </location>
</feature>
<dbReference type="CDD" id="cd12530">
    <property type="entry name" value="RRM3_EAR1_like"/>
    <property type="match status" value="1"/>
</dbReference>
<dbReference type="PANTHER" id="PTHR23189">
    <property type="entry name" value="RNA RECOGNITION MOTIF-CONTAINING"/>
    <property type="match status" value="1"/>
</dbReference>
<dbReference type="FunFam" id="3.30.70.330:FF:001402">
    <property type="entry name" value="Terminal EAR1-like 1"/>
    <property type="match status" value="1"/>
</dbReference>
<dbReference type="InterPro" id="IPR012677">
    <property type="entry name" value="Nucleotide-bd_a/b_plait_sf"/>
</dbReference>
<name>A0A438GK84_VITVI</name>